<dbReference type="AlphaFoldDB" id="A0AAE1XKQ5"/>
<name>A0AAE1XKQ5_9LAMI</name>
<comment type="caution">
    <text evidence="1">The sequence shown here is derived from an EMBL/GenBank/DDBJ whole genome shotgun (WGS) entry which is preliminary data.</text>
</comment>
<keyword evidence="2" id="KW-1185">Reference proteome</keyword>
<evidence type="ECO:0000313" key="2">
    <source>
        <dbReference type="Proteomes" id="UP001293254"/>
    </source>
</evidence>
<evidence type="ECO:0008006" key="3">
    <source>
        <dbReference type="Google" id="ProtNLM"/>
    </source>
</evidence>
<reference evidence="1" key="1">
    <citation type="submission" date="2020-06" db="EMBL/GenBank/DDBJ databases">
        <authorList>
            <person name="Li T."/>
            <person name="Hu X."/>
            <person name="Zhang T."/>
            <person name="Song X."/>
            <person name="Zhang H."/>
            <person name="Dai N."/>
            <person name="Sheng W."/>
            <person name="Hou X."/>
            <person name="Wei L."/>
        </authorList>
    </citation>
    <scope>NUCLEOTIDE SEQUENCE</scope>
    <source>
        <strain evidence="1">3651</strain>
        <tissue evidence="1">Leaf</tissue>
    </source>
</reference>
<dbReference type="EMBL" id="JACGWO010000012">
    <property type="protein sequence ID" value="KAK4413677.1"/>
    <property type="molecule type" value="Genomic_DNA"/>
</dbReference>
<sequence>MEIAPFSVALMGEKIMELGGKEANEIDTVKGDATTRWRVMGGVAANAQCGGNCVGGHPKPMREKLESFQLQLKVVWPSGRGFEKTTGYDLNGAGRAQLYTPYTKTSCYLPWLNLQYFGSSPKVAGHVVTLLYFPEGSISCHPLVAHFTLSYCAKKGSSKPHGCRVKADKPNTRCTWTQREEEKNYGTLTCMMAKSGFGWDDSRCMITVDTQDIWDEFCKDVVDNETQDCYVPTTEWCPDVGHVGNENGTAGDTQANVDVNVTSTASHKKLGARQRKERRKAEKRSSVYEVVGKVLAYRRMLELAWGGLMLDGKM</sequence>
<accession>A0AAE1XKQ5</accession>
<evidence type="ECO:0000313" key="1">
    <source>
        <dbReference type="EMBL" id="KAK4413677.1"/>
    </source>
</evidence>
<dbReference type="Proteomes" id="UP001293254">
    <property type="component" value="Unassembled WGS sequence"/>
</dbReference>
<gene>
    <name evidence="1" type="ORF">Salat_2780500</name>
</gene>
<reference evidence="1" key="2">
    <citation type="journal article" date="2024" name="Plant">
        <title>Genomic evolution and insights into agronomic trait innovations of Sesamum species.</title>
        <authorList>
            <person name="Miao H."/>
            <person name="Wang L."/>
            <person name="Qu L."/>
            <person name="Liu H."/>
            <person name="Sun Y."/>
            <person name="Le M."/>
            <person name="Wang Q."/>
            <person name="Wei S."/>
            <person name="Zheng Y."/>
            <person name="Lin W."/>
            <person name="Duan Y."/>
            <person name="Cao H."/>
            <person name="Xiong S."/>
            <person name="Wang X."/>
            <person name="Wei L."/>
            <person name="Li C."/>
            <person name="Ma Q."/>
            <person name="Ju M."/>
            <person name="Zhao R."/>
            <person name="Li G."/>
            <person name="Mu C."/>
            <person name="Tian Q."/>
            <person name="Mei H."/>
            <person name="Zhang T."/>
            <person name="Gao T."/>
            <person name="Zhang H."/>
        </authorList>
    </citation>
    <scope>NUCLEOTIDE SEQUENCE</scope>
    <source>
        <strain evidence="1">3651</strain>
    </source>
</reference>
<organism evidence="1 2">
    <name type="scientific">Sesamum alatum</name>
    <dbReference type="NCBI Taxonomy" id="300844"/>
    <lineage>
        <taxon>Eukaryota</taxon>
        <taxon>Viridiplantae</taxon>
        <taxon>Streptophyta</taxon>
        <taxon>Embryophyta</taxon>
        <taxon>Tracheophyta</taxon>
        <taxon>Spermatophyta</taxon>
        <taxon>Magnoliopsida</taxon>
        <taxon>eudicotyledons</taxon>
        <taxon>Gunneridae</taxon>
        <taxon>Pentapetalae</taxon>
        <taxon>asterids</taxon>
        <taxon>lamiids</taxon>
        <taxon>Lamiales</taxon>
        <taxon>Pedaliaceae</taxon>
        <taxon>Sesamum</taxon>
    </lineage>
</organism>
<proteinExistence type="predicted"/>
<protein>
    <recommendedName>
        <fullName evidence="3">Myb/SANT-like domain-containing protein</fullName>
    </recommendedName>
</protein>